<dbReference type="InterPro" id="IPR050697">
    <property type="entry name" value="Adenylyl/Guanylyl_Cyclase_3/4"/>
</dbReference>
<comment type="caution">
    <text evidence="4">The sequence shown here is derived from an EMBL/GenBank/DDBJ whole genome shotgun (WGS) entry which is preliminary data.</text>
</comment>
<evidence type="ECO:0000313" key="5">
    <source>
        <dbReference type="Proteomes" id="UP000252355"/>
    </source>
</evidence>
<dbReference type="GO" id="GO:0035556">
    <property type="term" value="P:intracellular signal transduction"/>
    <property type="evidence" value="ECO:0007669"/>
    <property type="project" value="InterPro"/>
</dbReference>
<dbReference type="GO" id="GO:0016020">
    <property type="term" value="C:membrane"/>
    <property type="evidence" value="ECO:0007669"/>
    <property type="project" value="InterPro"/>
</dbReference>
<dbReference type="SUPFAM" id="SSF55073">
    <property type="entry name" value="Nucleotide cyclase"/>
    <property type="match status" value="1"/>
</dbReference>
<dbReference type="GO" id="GO:0004016">
    <property type="term" value="F:adenylate cyclase activity"/>
    <property type="evidence" value="ECO:0007669"/>
    <property type="project" value="UniProtKB-ARBA"/>
</dbReference>
<keyword evidence="1" id="KW-1133">Transmembrane helix</keyword>
<dbReference type="PROSITE" id="PS50125">
    <property type="entry name" value="GUANYLATE_CYCLASE_2"/>
    <property type="match status" value="1"/>
</dbReference>
<feature type="transmembrane region" description="Helical" evidence="1">
    <location>
        <begin position="59"/>
        <end position="87"/>
    </location>
</feature>
<dbReference type="PANTHER" id="PTHR43081">
    <property type="entry name" value="ADENYLATE CYCLASE, TERMINAL-DIFFERENTIATION SPECIFIC-RELATED"/>
    <property type="match status" value="1"/>
</dbReference>
<dbReference type="CDD" id="cd07302">
    <property type="entry name" value="CHD"/>
    <property type="match status" value="1"/>
</dbReference>
<feature type="domain" description="Guanylate cyclase" evidence="2">
    <location>
        <begin position="492"/>
        <end position="624"/>
    </location>
</feature>
<keyword evidence="1" id="KW-0812">Transmembrane</keyword>
<dbReference type="AlphaFoldDB" id="A0A367ZKM0"/>
<dbReference type="Gene3D" id="3.30.70.1230">
    <property type="entry name" value="Nucleotide cyclase"/>
    <property type="match status" value="1"/>
</dbReference>
<gene>
    <name evidence="4" type="ORF">OZSIB_1499</name>
</gene>
<evidence type="ECO:0000259" key="3">
    <source>
        <dbReference type="PROSITE" id="PS50885"/>
    </source>
</evidence>
<feature type="domain" description="HAMP" evidence="3">
    <location>
        <begin position="412"/>
        <end position="465"/>
    </location>
</feature>
<dbReference type="InterPro" id="IPR003660">
    <property type="entry name" value="HAMP_dom"/>
</dbReference>
<organism evidence="4 5">
    <name type="scientific">Candidatus Ozemobacter sibiricus</name>
    <dbReference type="NCBI Taxonomy" id="2268124"/>
    <lineage>
        <taxon>Bacteria</taxon>
        <taxon>Candidatus Ozemobacteria</taxon>
        <taxon>Candidatus Ozemobacterales</taxon>
        <taxon>Candidatus Ozemobacteraceae</taxon>
        <taxon>Candidatus Ozemobacter</taxon>
    </lineage>
</organism>
<accession>A0A367ZKM0</accession>
<reference evidence="4 5" key="1">
    <citation type="submission" date="2018-05" db="EMBL/GenBank/DDBJ databases">
        <title>A metagenomic window into the 2 km-deep terrestrial subsurface aquifer revealed taxonomically and functionally diverse microbial community comprising novel uncultured bacterial lineages.</title>
        <authorList>
            <person name="Kadnikov V.V."/>
            <person name="Mardanov A.V."/>
            <person name="Beletsky A.V."/>
            <person name="Banks D."/>
            <person name="Pimenov N.V."/>
            <person name="Frank Y.A."/>
            <person name="Karnachuk O.V."/>
            <person name="Ravin N.V."/>
        </authorList>
    </citation>
    <scope>NUCLEOTIDE SEQUENCE [LARGE SCALE GENOMIC DNA]</scope>
    <source>
        <strain evidence="4">BY5</strain>
    </source>
</reference>
<proteinExistence type="predicted"/>
<dbReference type="GO" id="GO:0006171">
    <property type="term" value="P:cAMP biosynthetic process"/>
    <property type="evidence" value="ECO:0007669"/>
    <property type="project" value="TreeGrafter"/>
</dbReference>
<protein>
    <submittedName>
        <fullName evidence="4">Adenylate cyclase</fullName>
    </submittedName>
</protein>
<name>A0A367ZKM0_9BACT</name>
<dbReference type="Proteomes" id="UP000252355">
    <property type="component" value="Unassembled WGS sequence"/>
</dbReference>
<dbReference type="PANTHER" id="PTHR43081:SF1">
    <property type="entry name" value="ADENYLATE CYCLASE, TERMINAL-DIFFERENTIATION SPECIFIC"/>
    <property type="match status" value="1"/>
</dbReference>
<evidence type="ECO:0000313" key="4">
    <source>
        <dbReference type="EMBL" id="RCK78397.1"/>
    </source>
</evidence>
<dbReference type="PROSITE" id="PS50885">
    <property type="entry name" value="HAMP"/>
    <property type="match status" value="1"/>
</dbReference>
<dbReference type="InterPro" id="IPR029787">
    <property type="entry name" value="Nucleotide_cyclase"/>
</dbReference>
<sequence length="748" mass="82226">MANRGIVDRGGHPDVLPGRRLHGRMRARSRCGDRWEEQGKIMTESSSRLSPPPSSSWRIGLMAGMFLLLSLPILLIAGTLLGVFWWGSVRAAQEQAREYLVGAGKTMHAYLEGFFHPIESALELTQELARQGVLHPERINEFAAFCQGILRTTPQISSICTGQEDGFSHRQGVEGEGFLGRLVFADTASRPSLLLTYDATGKLLDTQVATEPFDARTRPWYAGALGVATGGGSGPKYWSPPFILHTSQNSGIALSAVCQRADGGTFVITFNIMLDRISNLTSRTRPSLNGYAMVLDDRLQVIGRPRRVPNEVDLAGIFERLPRVEELQIPALSVAARGFPYKRWPFSFECEGATWWALAMPYTLPPNNDLLICLVSPEDDFLHEAIHQRNLFLAVTVVALLVNLLLGIGLARSFSRPLADLAEASKAITALDFPETSVSLSRIQEIHQLAVAQARMQSALESFARYVPTEVVRELLARGEAAKLGGHVQEVTLLFCDIKDFTTLAESLDPVELSVILSEYFQDVMAIIRQGQGTIDKIIGDALMAMWNAPREVPGHPVLAVRTALACQAFMTGFRARAAAAGKPILHARFGLSFGKVVVGNFGAPDRMNYTCFGDCVNLASRLEGMNKLYGTGILVSEALRQQAGDAFHWRLVDLVIAKGKTQPERIYEPLGEVGQVAAADLAFAAAYEAAFAAYLDRRFGEVDRLLEPAFALRPDDLSCRQLRQIAQTYQQHPPGPDWKGVHYIRTK</sequence>
<dbReference type="Gene3D" id="3.30.450.20">
    <property type="entry name" value="PAS domain"/>
    <property type="match status" value="2"/>
</dbReference>
<dbReference type="EMBL" id="QOQW01000023">
    <property type="protein sequence ID" value="RCK78397.1"/>
    <property type="molecule type" value="Genomic_DNA"/>
</dbReference>
<dbReference type="SMART" id="SM00044">
    <property type="entry name" value="CYCc"/>
    <property type="match status" value="1"/>
</dbReference>
<feature type="transmembrane region" description="Helical" evidence="1">
    <location>
        <begin position="391"/>
        <end position="411"/>
    </location>
</feature>
<dbReference type="InterPro" id="IPR001054">
    <property type="entry name" value="A/G_cyclase"/>
</dbReference>
<evidence type="ECO:0000259" key="2">
    <source>
        <dbReference type="PROSITE" id="PS50125"/>
    </source>
</evidence>
<evidence type="ECO:0000256" key="1">
    <source>
        <dbReference type="SAM" id="Phobius"/>
    </source>
</evidence>
<dbReference type="Pfam" id="PF00211">
    <property type="entry name" value="Guanylate_cyc"/>
    <property type="match status" value="1"/>
</dbReference>
<keyword evidence="1" id="KW-0472">Membrane</keyword>
<dbReference type="Gene3D" id="6.10.340.10">
    <property type="match status" value="1"/>
</dbReference>